<gene>
    <name evidence="1" type="ORF">V1478_018174</name>
</gene>
<dbReference type="EMBL" id="JAUDFV010000167">
    <property type="protein sequence ID" value="KAL2711939.1"/>
    <property type="molecule type" value="Genomic_DNA"/>
</dbReference>
<comment type="caution">
    <text evidence="1">The sequence shown here is derived from an EMBL/GenBank/DDBJ whole genome shotgun (WGS) entry which is preliminary data.</text>
</comment>
<keyword evidence="2" id="KW-1185">Reference proteome</keyword>
<dbReference type="AlphaFoldDB" id="A0ABD1ZUB9"/>
<evidence type="ECO:0000313" key="1">
    <source>
        <dbReference type="EMBL" id="KAL2711939.1"/>
    </source>
</evidence>
<reference evidence="1 2" key="1">
    <citation type="journal article" date="2024" name="Ann. Entomol. Soc. Am.">
        <title>Genomic analyses of the southern and eastern yellowjacket wasps (Hymenoptera: Vespidae) reveal evolutionary signatures of social life.</title>
        <authorList>
            <person name="Catto M.A."/>
            <person name="Caine P.B."/>
            <person name="Orr S.E."/>
            <person name="Hunt B.G."/>
            <person name="Goodisman M.A.D."/>
        </authorList>
    </citation>
    <scope>NUCLEOTIDE SEQUENCE [LARGE SCALE GENOMIC DNA]</scope>
    <source>
        <strain evidence="1">233</strain>
        <tissue evidence="1">Head and thorax</tissue>
    </source>
</reference>
<accession>A0ABD1ZUB9</accession>
<proteinExistence type="predicted"/>
<dbReference type="Proteomes" id="UP001607302">
    <property type="component" value="Unassembled WGS sequence"/>
</dbReference>
<evidence type="ECO:0000313" key="2">
    <source>
        <dbReference type="Proteomes" id="UP001607302"/>
    </source>
</evidence>
<sequence>MKTPKQVQIIEPLIQLLEQHAGNNNFTLKQLKDNQTQIQLSSMDHYRKIINALKIKNANFHSNLKLKEVTR</sequence>
<protein>
    <submittedName>
        <fullName evidence="1">Uncharacterized protein</fullName>
    </submittedName>
</protein>
<name>A0ABD1ZUB9_VESSQ</name>
<organism evidence="1 2">
    <name type="scientific">Vespula squamosa</name>
    <name type="common">Southern yellow jacket</name>
    <name type="synonym">Wasp</name>
    <dbReference type="NCBI Taxonomy" id="30214"/>
    <lineage>
        <taxon>Eukaryota</taxon>
        <taxon>Metazoa</taxon>
        <taxon>Ecdysozoa</taxon>
        <taxon>Arthropoda</taxon>
        <taxon>Hexapoda</taxon>
        <taxon>Insecta</taxon>
        <taxon>Pterygota</taxon>
        <taxon>Neoptera</taxon>
        <taxon>Endopterygota</taxon>
        <taxon>Hymenoptera</taxon>
        <taxon>Apocrita</taxon>
        <taxon>Aculeata</taxon>
        <taxon>Vespoidea</taxon>
        <taxon>Vespidae</taxon>
        <taxon>Vespinae</taxon>
        <taxon>Vespula</taxon>
    </lineage>
</organism>